<dbReference type="InterPro" id="IPR000683">
    <property type="entry name" value="Gfo/Idh/MocA-like_OxRdtase_N"/>
</dbReference>
<dbReference type="SUPFAM" id="SSF51735">
    <property type="entry name" value="NAD(P)-binding Rossmann-fold domains"/>
    <property type="match status" value="1"/>
</dbReference>
<dbReference type="GO" id="GO:0000166">
    <property type="term" value="F:nucleotide binding"/>
    <property type="evidence" value="ECO:0007669"/>
    <property type="project" value="InterPro"/>
</dbReference>
<feature type="domain" description="GFO/IDH/MocA-like oxidoreductase" evidence="2">
    <location>
        <begin position="130"/>
        <end position="238"/>
    </location>
</feature>
<feature type="non-terminal residue" evidence="3">
    <location>
        <position position="269"/>
    </location>
</feature>
<name>A0A8J6NK92_9BACT</name>
<dbReference type="InterPro" id="IPR051450">
    <property type="entry name" value="Gfo/Idh/MocA_Oxidoreductases"/>
</dbReference>
<gene>
    <name evidence="3" type="ORF">H8E23_01815</name>
</gene>
<evidence type="ECO:0000313" key="4">
    <source>
        <dbReference type="Proteomes" id="UP000603434"/>
    </source>
</evidence>
<dbReference type="AlphaFoldDB" id="A0A8J6NK92"/>
<sequence length="269" mass="29918">MIRVGVIGCGYWGPNLIRNFAQIGSSEMVMAADLDENRLKHIESLYPAIKTSTDYRDIVNSPEIDAVAIATPVFTHKKFAIEAMEQGKHVLVEKPMASSAADAQAMIETSEKQGVCLMVGHTFEYHPAVIKVKEIIDSGELGDIYYINSQRLNLGLFQPDINVVWDLAPHDISIILYLIGKEPEFITTIGTSHINPDIQDVATLTMVFDNKMIAFIQSSWLDPNKVRKMTIVGSKKMLVYDDIEPNNKIWIGGMHLTPPTTTYSILGHG</sequence>
<accession>A0A8J6NK92</accession>
<organism evidence="3 4">
    <name type="scientific">Candidatus Desulfatibia profunda</name>
    <dbReference type="NCBI Taxonomy" id="2841695"/>
    <lineage>
        <taxon>Bacteria</taxon>
        <taxon>Pseudomonadati</taxon>
        <taxon>Thermodesulfobacteriota</taxon>
        <taxon>Desulfobacteria</taxon>
        <taxon>Desulfobacterales</taxon>
        <taxon>Desulfobacterales incertae sedis</taxon>
        <taxon>Candidatus Desulfatibia</taxon>
    </lineage>
</organism>
<dbReference type="InterPro" id="IPR036291">
    <property type="entry name" value="NAD(P)-bd_dom_sf"/>
</dbReference>
<proteinExistence type="predicted"/>
<dbReference type="Gene3D" id="3.40.50.720">
    <property type="entry name" value="NAD(P)-binding Rossmann-like Domain"/>
    <property type="match status" value="1"/>
</dbReference>
<dbReference type="Pfam" id="PF22725">
    <property type="entry name" value="GFO_IDH_MocA_C3"/>
    <property type="match status" value="1"/>
</dbReference>
<reference evidence="3 4" key="1">
    <citation type="submission" date="2020-08" db="EMBL/GenBank/DDBJ databases">
        <title>Bridging the membrane lipid divide: bacteria of the FCB group superphylum have the potential to synthesize archaeal ether lipids.</title>
        <authorList>
            <person name="Villanueva L."/>
            <person name="Von Meijenfeldt F.A.B."/>
            <person name="Westbye A.B."/>
            <person name="Yadav S."/>
            <person name="Hopmans E.C."/>
            <person name="Dutilh B.E."/>
            <person name="Sinninghe Damste J.S."/>
        </authorList>
    </citation>
    <scope>NUCLEOTIDE SEQUENCE [LARGE SCALE GENOMIC DNA]</scope>
    <source>
        <strain evidence="3">NIOZ-UU30</strain>
    </source>
</reference>
<dbReference type="EMBL" id="JACNJH010000065">
    <property type="protein sequence ID" value="MBC8360120.1"/>
    <property type="molecule type" value="Genomic_DNA"/>
</dbReference>
<dbReference type="PANTHER" id="PTHR43377">
    <property type="entry name" value="BILIVERDIN REDUCTASE A"/>
    <property type="match status" value="1"/>
</dbReference>
<dbReference type="Gene3D" id="3.30.360.10">
    <property type="entry name" value="Dihydrodipicolinate Reductase, domain 2"/>
    <property type="match status" value="1"/>
</dbReference>
<dbReference type="PANTHER" id="PTHR43377:SF6">
    <property type="entry name" value="GFO_IDH_MOCA-LIKE OXIDOREDUCTASE N-TERMINAL DOMAIN-CONTAINING PROTEIN"/>
    <property type="match status" value="1"/>
</dbReference>
<feature type="domain" description="Gfo/Idh/MocA-like oxidoreductase N-terminal" evidence="1">
    <location>
        <begin position="2"/>
        <end position="121"/>
    </location>
</feature>
<evidence type="ECO:0000259" key="2">
    <source>
        <dbReference type="Pfam" id="PF22725"/>
    </source>
</evidence>
<dbReference type="Pfam" id="PF01408">
    <property type="entry name" value="GFO_IDH_MocA"/>
    <property type="match status" value="1"/>
</dbReference>
<dbReference type="SUPFAM" id="SSF55347">
    <property type="entry name" value="Glyceraldehyde-3-phosphate dehydrogenase-like, C-terminal domain"/>
    <property type="match status" value="1"/>
</dbReference>
<protein>
    <submittedName>
        <fullName evidence="3">Gfo/Idh/MocA family oxidoreductase</fullName>
    </submittedName>
</protein>
<dbReference type="InterPro" id="IPR055170">
    <property type="entry name" value="GFO_IDH_MocA-like_dom"/>
</dbReference>
<evidence type="ECO:0000259" key="1">
    <source>
        <dbReference type="Pfam" id="PF01408"/>
    </source>
</evidence>
<dbReference type="Proteomes" id="UP000603434">
    <property type="component" value="Unassembled WGS sequence"/>
</dbReference>
<comment type="caution">
    <text evidence="3">The sequence shown here is derived from an EMBL/GenBank/DDBJ whole genome shotgun (WGS) entry which is preliminary data.</text>
</comment>
<evidence type="ECO:0000313" key="3">
    <source>
        <dbReference type="EMBL" id="MBC8360120.1"/>
    </source>
</evidence>